<gene>
    <name evidence="1" type="ORF">FC81_GL000172</name>
</gene>
<comment type="caution">
    <text evidence="1">The sequence shown here is derived from an EMBL/GenBank/DDBJ whole genome shotgun (WGS) entry which is preliminary data.</text>
</comment>
<name>A0A0R1MDG2_9LACO</name>
<evidence type="ECO:0000313" key="1">
    <source>
        <dbReference type="EMBL" id="KRL03170.1"/>
    </source>
</evidence>
<dbReference type="EMBL" id="AZEF01000006">
    <property type="protein sequence ID" value="KRL03170.1"/>
    <property type="molecule type" value="Genomic_DNA"/>
</dbReference>
<dbReference type="Proteomes" id="UP000051621">
    <property type="component" value="Unassembled WGS sequence"/>
</dbReference>
<proteinExistence type="predicted"/>
<accession>A0A0R1MDG2</accession>
<sequence length="51" mass="5953">MNYFYYKDKGTRNYSKKQAFKKPGDHNGDNLKRPRQNSFAVVSFKKSTTGC</sequence>
<organism evidence="1 2">
    <name type="scientific">Liquorilactobacillus capillatus DSM 19910</name>
    <dbReference type="NCBI Taxonomy" id="1423731"/>
    <lineage>
        <taxon>Bacteria</taxon>
        <taxon>Bacillati</taxon>
        <taxon>Bacillota</taxon>
        <taxon>Bacilli</taxon>
        <taxon>Lactobacillales</taxon>
        <taxon>Lactobacillaceae</taxon>
        <taxon>Liquorilactobacillus</taxon>
    </lineage>
</organism>
<keyword evidence="2" id="KW-1185">Reference proteome</keyword>
<dbReference type="AlphaFoldDB" id="A0A0R1MDG2"/>
<evidence type="ECO:0000313" key="2">
    <source>
        <dbReference type="Proteomes" id="UP000051621"/>
    </source>
</evidence>
<reference evidence="1 2" key="1">
    <citation type="journal article" date="2015" name="Genome Announc.">
        <title>Expanding the biotechnology potential of lactobacilli through comparative genomics of 213 strains and associated genera.</title>
        <authorList>
            <person name="Sun Z."/>
            <person name="Harris H.M."/>
            <person name="McCann A."/>
            <person name="Guo C."/>
            <person name="Argimon S."/>
            <person name="Zhang W."/>
            <person name="Yang X."/>
            <person name="Jeffery I.B."/>
            <person name="Cooney J.C."/>
            <person name="Kagawa T.F."/>
            <person name="Liu W."/>
            <person name="Song Y."/>
            <person name="Salvetti E."/>
            <person name="Wrobel A."/>
            <person name="Rasinkangas P."/>
            <person name="Parkhill J."/>
            <person name="Rea M.C."/>
            <person name="O'Sullivan O."/>
            <person name="Ritari J."/>
            <person name="Douillard F.P."/>
            <person name="Paul Ross R."/>
            <person name="Yang R."/>
            <person name="Briner A.E."/>
            <person name="Felis G.E."/>
            <person name="de Vos W.M."/>
            <person name="Barrangou R."/>
            <person name="Klaenhammer T.R."/>
            <person name="Caufield P.W."/>
            <person name="Cui Y."/>
            <person name="Zhang H."/>
            <person name="O'Toole P.W."/>
        </authorList>
    </citation>
    <scope>NUCLEOTIDE SEQUENCE [LARGE SCALE GENOMIC DNA]</scope>
    <source>
        <strain evidence="1 2">DSM 19910</strain>
    </source>
</reference>
<protein>
    <submittedName>
        <fullName evidence="1">Uncharacterized protein</fullName>
    </submittedName>
</protein>